<dbReference type="Pfam" id="PF13358">
    <property type="entry name" value="DDE_3"/>
    <property type="match status" value="1"/>
</dbReference>
<organism evidence="2 3">
    <name type="scientific">Cupriavidus necator (strain ATCC 43291 / DSM 13513 / CCUG 52238 / LMG 8453 / N-1)</name>
    <name type="common">Ralstonia eutropha</name>
    <dbReference type="NCBI Taxonomy" id="1042878"/>
    <lineage>
        <taxon>Bacteria</taxon>
        <taxon>Pseudomonadati</taxon>
        <taxon>Pseudomonadota</taxon>
        <taxon>Betaproteobacteria</taxon>
        <taxon>Burkholderiales</taxon>
        <taxon>Burkholderiaceae</taxon>
        <taxon>Cupriavidus</taxon>
    </lineage>
</organism>
<dbReference type="AlphaFoldDB" id="F8GVX2"/>
<gene>
    <name evidence="2" type="ordered locus">CNE_BB1p01870</name>
</gene>
<sequence length="94" mass="10620">MTASLHTTASGPSVGQFVAENAERLRLIWLPGYCPELNPDELLNQDVKTDAMGKGRPTSKAEMIDSVRRHLHRLQKQPHVIRNLFQEKHVCYAA</sequence>
<evidence type="ECO:0000313" key="2">
    <source>
        <dbReference type="EMBL" id="AEI81614.1"/>
    </source>
</evidence>
<keyword evidence="2" id="KW-0614">Plasmid</keyword>
<dbReference type="HOGENOM" id="CLU_056788_15_4_4"/>
<dbReference type="InterPro" id="IPR038717">
    <property type="entry name" value="Tc1-like_DDE_dom"/>
</dbReference>
<dbReference type="EMBL" id="CP002879">
    <property type="protein sequence ID" value="AEI81614.1"/>
    <property type="molecule type" value="Genomic_DNA"/>
</dbReference>
<feature type="domain" description="Tc1-like transposase DDE" evidence="1">
    <location>
        <begin position="12"/>
        <end position="58"/>
    </location>
</feature>
<dbReference type="KEGG" id="cnc:CNE_BB1p01870"/>
<name>F8GVX2_CUPNN</name>
<dbReference type="GO" id="GO:0003676">
    <property type="term" value="F:nucleic acid binding"/>
    <property type="evidence" value="ECO:0007669"/>
    <property type="project" value="InterPro"/>
</dbReference>
<protein>
    <submittedName>
        <fullName evidence="2">Transposase</fullName>
    </submittedName>
</protein>
<reference evidence="2 3" key="1">
    <citation type="journal article" date="2011" name="J. Bacteriol.">
        <title>Complete genome sequence of the type strain Cupriavidus necator N-1.</title>
        <authorList>
            <person name="Poehlein A."/>
            <person name="Kusian B."/>
            <person name="Friedrich B."/>
            <person name="Daniel R."/>
            <person name="Bowien B."/>
        </authorList>
    </citation>
    <scope>NUCLEOTIDE SEQUENCE [LARGE SCALE GENOMIC DNA]</scope>
    <source>
        <strain evidence="3">ATCC 43291 / DSM 13513 / CCUG 52238 / LMG 8453 / N-1</strain>
        <plasmid evidence="2 3">pBB1</plasmid>
    </source>
</reference>
<dbReference type="InterPro" id="IPR036397">
    <property type="entry name" value="RNaseH_sf"/>
</dbReference>
<dbReference type="Gene3D" id="3.30.420.10">
    <property type="entry name" value="Ribonuclease H-like superfamily/Ribonuclease H"/>
    <property type="match status" value="1"/>
</dbReference>
<proteinExistence type="predicted"/>
<dbReference type="Proteomes" id="UP000006798">
    <property type="component" value="Plasmid pBB1"/>
</dbReference>
<geneLocation type="plasmid" evidence="2 3">
    <name>pBB1</name>
</geneLocation>
<evidence type="ECO:0000259" key="1">
    <source>
        <dbReference type="Pfam" id="PF13358"/>
    </source>
</evidence>
<accession>F8GVX2</accession>
<dbReference type="GeneID" id="34311629"/>
<dbReference type="RefSeq" id="WP_013958671.1">
    <property type="nucleotide sequence ID" value="NC_015727.1"/>
</dbReference>
<evidence type="ECO:0000313" key="3">
    <source>
        <dbReference type="Proteomes" id="UP000006798"/>
    </source>
</evidence>